<sequence length="168" mass="19013">MSGSAGFRISADFVSARVALTWAELVCGYRKGWLALDALTELTEAGSAAAPGLPTEEERLYLFSSEIEDRVNAAVAAADVDCDDPEPNKVWMYLALARLYERRDTVSGFWEVIEMIWSDHGYPDEASAFIYYMPPPPGEEYGKPAMLRRLETYLEEQARRYRSRRTPD</sequence>
<dbReference type="Pfam" id="PF10004">
    <property type="entry name" value="DUF2247"/>
    <property type="match status" value="1"/>
</dbReference>
<dbReference type="RefSeq" id="WP_189164997.1">
    <property type="nucleotide sequence ID" value="NZ_BMNT01000025.1"/>
</dbReference>
<proteinExistence type="predicted"/>
<dbReference type="Proteomes" id="UP000645217">
    <property type="component" value="Unassembled WGS sequence"/>
</dbReference>
<evidence type="ECO:0000313" key="1">
    <source>
        <dbReference type="EMBL" id="GGK97669.1"/>
    </source>
</evidence>
<dbReference type="AlphaFoldDB" id="A0A917RB76"/>
<evidence type="ECO:0008006" key="3">
    <source>
        <dbReference type="Google" id="ProtNLM"/>
    </source>
</evidence>
<keyword evidence="2" id="KW-1185">Reference proteome</keyword>
<dbReference type="EMBL" id="BMNT01000025">
    <property type="protein sequence ID" value="GGK97669.1"/>
    <property type="molecule type" value="Genomic_DNA"/>
</dbReference>
<gene>
    <name evidence="1" type="ORF">GCM10007964_44870</name>
</gene>
<protein>
    <recommendedName>
        <fullName evidence="3">DUF2247 family protein</fullName>
    </recommendedName>
</protein>
<evidence type="ECO:0000313" key="2">
    <source>
        <dbReference type="Proteomes" id="UP000645217"/>
    </source>
</evidence>
<reference evidence="1" key="1">
    <citation type="journal article" date="2014" name="Int. J. Syst. Evol. Microbiol.">
        <title>Complete genome sequence of Corynebacterium casei LMG S-19264T (=DSM 44701T), isolated from a smear-ripened cheese.</title>
        <authorList>
            <consortium name="US DOE Joint Genome Institute (JGI-PGF)"/>
            <person name="Walter F."/>
            <person name="Albersmeier A."/>
            <person name="Kalinowski J."/>
            <person name="Ruckert C."/>
        </authorList>
    </citation>
    <scope>NUCLEOTIDE SEQUENCE</scope>
    <source>
        <strain evidence="1">JCM 13064</strain>
    </source>
</reference>
<comment type="caution">
    <text evidence="1">The sequence shown here is derived from an EMBL/GenBank/DDBJ whole genome shotgun (WGS) entry which is preliminary data.</text>
</comment>
<dbReference type="InterPro" id="IPR016630">
    <property type="entry name" value="UCP015278"/>
</dbReference>
<accession>A0A917RB76</accession>
<reference evidence="1" key="2">
    <citation type="submission" date="2020-09" db="EMBL/GenBank/DDBJ databases">
        <authorList>
            <person name="Sun Q."/>
            <person name="Ohkuma M."/>
        </authorList>
    </citation>
    <scope>NUCLEOTIDE SEQUENCE</scope>
    <source>
        <strain evidence="1">JCM 13064</strain>
    </source>
</reference>
<name>A0A917RB76_9ACTN</name>
<organism evidence="1 2">
    <name type="scientific">Sphaerisporangium melleum</name>
    <dbReference type="NCBI Taxonomy" id="321316"/>
    <lineage>
        <taxon>Bacteria</taxon>
        <taxon>Bacillati</taxon>
        <taxon>Actinomycetota</taxon>
        <taxon>Actinomycetes</taxon>
        <taxon>Streptosporangiales</taxon>
        <taxon>Streptosporangiaceae</taxon>
        <taxon>Sphaerisporangium</taxon>
    </lineage>
</organism>